<keyword evidence="3" id="KW-1185">Reference proteome</keyword>
<evidence type="ECO:0000313" key="2">
    <source>
        <dbReference type="EMBL" id="TNN84496.1"/>
    </source>
</evidence>
<protein>
    <submittedName>
        <fullName evidence="2">Uncharacterized protein</fullName>
    </submittedName>
</protein>
<proteinExistence type="predicted"/>
<evidence type="ECO:0000256" key="1">
    <source>
        <dbReference type="SAM" id="MobiDB-lite"/>
    </source>
</evidence>
<name>A0A4Z2J2U0_9TELE</name>
<feature type="region of interest" description="Disordered" evidence="1">
    <location>
        <begin position="113"/>
        <end position="132"/>
    </location>
</feature>
<sequence length="288" mass="31711">MKRAFDMTLWGILASHACQREGTCQQQRRAVRIITPTDPKARRLSSPPTVQVSVHPAPSSPSQSLKFGRVSRQSRELFLSPLLHREGAMRGEESSRASSCSFTLCGVVGTSNRRLSNESEEEAGGGKRQQGKCTAVGEGRAWMLREMLECGGCWKGKGTEQGLPTISTLGRMIDSPGVKSGSQPDQSMLPNSRKKVERKGDTISKTCKNHHNFKLICLHGPLGELVEGAFGVNHMADREWGDEEELVCPSAETHVQLQLIQWKKLALGSPLMYAMHHHMEAMKSHATV</sequence>
<dbReference type="Proteomes" id="UP000314294">
    <property type="component" value="Unassembled WGS sequence"/>
</dbReference>
<feature type="region of interest" description="Disordered" evidence="1">
    <location>
        <begin position="175"/>
        <end position="197"/>
    </location>
</feature>
<feature type="region of interest" description="Disordered" evidence="1">
    <location>
        <begin position="35"/>
        <end position="67"/>
    </location>
</feature>
<gene>
    <name evidence="2" type="ORF">EYF80_005196</name>
</gene>
<feature type="compositionally biased region" description="Polar residues" evidence="1">
    <location>
        <begin position="180"/>
        <end position="190"/>
    </location>
</feature>
<evidence type="ECO:0000313" key="3">
    <source>
        <dbReference type="Proteomes" id="UP000314294"/>
    </source>
</evidence>
<accession>A0A4Z2J2U0</accession>
<dbReference type="AlphaFoldDB" id="A0A4Z2J2U0"/>
<reference evidence="2 3" key="1">
    <citation type="submission" date="2019-03" db="EMBL/GenBank/DDBJ databases">
        <title>First draft genome of Liparis tanakae, snailfish: a comprehensive survey of snailfish specific genes.</title>
        <authorList>
            <person name="Kim W."/>
            <person name="Song I."/>
            <person name="Jeong J.-H."/>
            <person name="Kim D."/>
            <person name="Kim S."/>
            <person name="Ryu S."/>
            <person name="Song J.Y."/>
            <person name="Lee S.K."/>
        </authorList>
    </citation>
    <scope>NUCLEOTIDE SEQUENCE [LARGE SCALE GENOMIC DNA]</scope>
    <source>
        <tissue evidence="2">Muscle</tissue>
    </source>
</reference>
<dbReference type="EMBL" id="SRLO01000026">
    <property type="protein sequence ID" value="TNN84496.1"/>
    <property type="molecule type" value="Genomic_DNA"/>
</dbReference>
<organism evidence="2 3">
    <name type="scientific">Liparis tanakae</name>
    <name type="common">Tanaka's snailfish</name>
    <dbReference type="NCBI Taxonomy" id="230148"/>
    <lineage>
        <taxon>Eukaryota</taxon>
        <taxon>Metazoa</taxon>
        <taxon>Chordata</taxon>
        <taxon>Craniata</taxon>
        <taxon>Vertebrata</taxon>
        <taxon>Euteleostomi</taxon>
        <taxon>Actinopterygii</taxon>
        <taxon>Neopterygii</taxon>
        <taxon>Teleostei</taxon>
        <taxon>Neoteleostei</taxon>
        <taxon>Acanthomorphata</taxon>
        <taxon>Eupercaria</taxon>
        <taxon>Perciformes</taxon>
        <taxon>Cottioidei</taxon>
        <taxon>Cottales</taxon>
        <taxon>Liparidae</taxon>
        <taxon>Liparis</taxon>
    </lineage>
</organism>
<comment type="caution">
    <text evidence="2">The sequence shown here is derived from an EMBL/GenBank/DDBJ whole genome shotgun (WGS) entry which is preliminary data.</text>
</comment>